<feature type="transmembrane region" description="Helical" evidence="12">
    <location>
        <begin position="176"/>
        <end position="196"/>
    </location>
</feature>
<sequence length="333" mass="36695">MRLVIRGFSVSSPLLDPAQVEAHQRSNFVHSILLIGGIALVLAAGAYLLFGAGGIVAAFVSVGVLSLIAPQIPPEMVMRLYRGKLQPPGHDQLSRIIDELSARAELPARPDFYVIPSATLNAFATGNPKHSAIAVTEGLLRRLTMREIIGVIGHEMSHIRNNDLWLMNVADVMTRYVQVMSYVALYFAITNLLALTTGDMTVSWFGIALLYLAPALSSLLQLALSRTREFDADREGAMLTGDPLGLASALSRLDNSTGHFWEDLAFPVPARRTPQPSLLRSHPLTEERVSRLRNLVPQERMPQLGIVEEPMVSLIGCGPIEMRPRYRWPGVWF</sequence>
<evidence type="ECO:0000256" key="1">
    <source>
        <dbReference type="ARBA" id="ARBA00004651"/>
    </source>
</evidence>
<keyword evidence="9 11" id="KW-0482">Metalloprotease</keyword>
<keyword evidence="5" id="KW-0479">Metal-binding</keyword>
<feature type="transmembrane region" description="Helical" evidence="12">
    <location>
        <begin position="28"/>
        <end position="49"/>
    </location>
</feature>
<gene>
    <name evidence="14" type="ORF">YBN1229_v1_2877</name>
</gene>
<keyword evidence="3 11" id="KW-0645">Protease</keyword>
<dbReference type="InterPro" id="IPR001915">
    <property type="entry name" value="Peptidase_M48"/>
</dbReference>
<feature type="transmembrane region" description="Helical" evidence="12">
    <location>
        <begin position="202"/>
        <end position="224"/>
    </location>
</feature>
<evidence type="ECO:0000256" key="12">
    <source>
        <dbReference type="SAM" id="Phobius"/>
    </source>
</evidence>
<reference evidence="15" key="1">
    <citation type="submission" date="2015-02" db="EMBL/GenBank/DDBJ databases">
        <authorList>
            <person name="Chooi Y.-H."/>
        </authorList>
    </citation>
    <scope>NUCLEOTIDE SEQUENCE [LARGE SCALE GENOMIC DNA]</scope>
    <source>
        <strain evidence="15">strain Y</strain>
    </source>
</reference>
<feature type="domain" description="Peptidase M48" evidence="13">
    <location>
        <begin position="92"/>
        <end position="295"/>
    </location>
</feature>
<keyword evidence="4 12" id="KW-0812">Transmembrane</keyword>
<dbReference type="Pfam" id="PF01435">
    <property type="entry name" value="Peptidase_M48"/>
    <property type="match status" value="1"/>
</dbReference>
<keyword evidence="15" id="KW-1185">Reference proteome</keyword>
<keyword evidence="6 11" id="KW-0378">Hydrolase</keyword>
<comment type="subcellular location">
    <subcellularLocation>
        <location evidence="1">Cell membrane</location>
        <topology evidence="1">Multi-pass membrane protein</topology>
    </subcellularLocation>
</comment>
<keyword evidence="7 11" id="KW-0862">Zinc</keyword>
<dbReference type="InterPro" id="IPR050083">
    <property type="entry name" value="HtpX_protease"/>
</dbReference>
<dbReference type="GO" id="GO:0046872">
    <property type="term" value="F:metal ion binding"/>
    <property type="evidence" value="ECO:0007669"/>
    <property type="project" value="UniProtKB-KW"/>
</dbReference>
<name>A0A0D6JHI2_9HYPH</name>
<dbReference type="CDD" id="cd07339">
    <property type="entry name" value="M48B_HtpX_like"/>
    <property type="match status" value="1"/>
</dbReference>
<dbReference type="GO" id="GO:0006508">
    <property type="term" value="P:proteolysis"/>
    <property type="evidence" value="ECO:0007669"/>
    <property type="project" value="UniProtKB-KW"/>
</dbReference>
<evidence type="ECO:0000256" key="11">
    <source>
        <dbReference type="RuleBase" id="RU003983"/>
    </source>
</evidence>
<protein>
    <submittedName>
        <fullName evidence="14">Protease</fullName>
    </submittedName>
</protein>
<evidence type="ECO:0000259" key="13">
    <source>
        <dbReference type="Pfam" id="PF01435"/>
    </source>
</evidence>
<keyword evidence="10 12" id="KW-0472">Membrane</keyword>
<dbReference type="GO" id="GO:0004222">
    <property type="term" value="F:metalloendopeptidase activity"/>
    <property type="evidence" value="ECO:0007669"/>
    <property type="project" value="InterPro"/>
</dbReference>
<organism evidence="14 15">
    <name type="scientific">Candidatus Filomicrobium marinum</name>
    <dbReference type="NCBI Taxonomy" id="1608628"/>
    <lineage>
        <taxon>Bacteria</taxon>
        <taxon>Pseudomonadati</taxon>
        <taxon>Pseudomonadota</taxon>
        <taxon>Alphaproteobacteria</taxon>
        <taxon>Hyphomicrobiales</taxon>
        <taxon>Hyphomicrobiaceae</taxon>
        <taxon>Filomicrobium</taxon>
    </lineage>
</organism>
<evidence type="ECO:0000256" key="7">
    <source>
        <dbReference type="ARBA" id="ARBA00022833"/>
    </source>
</evidence>
<dbReference type="PANTHER" id="PTHR43221">
    <property type="entry name" value="PROTEASE HTPX"/>
    <property type="match status" value="1"/>
</dbReference>
<dbReference type="GO" id="GO:0005886">
    <property type="term" value="C:plasma membrane"/>
    <property type="evidence" value="ECO:0007669"/>
    <property type="project" value="UniProtKB-SubCell"/>
</dbReference>
<feature type="transmembrane region" description="Helical" evidence="12">
    <location>
        <begin position="55"/>
        <end position="72"/>
    </location>
</feature>
<evidence type="ECO:0000313" key="14">
    <source>
        <dbReference type="EMBL" id="CPR21042.1"/>
    </source>
</evidence>
<evidence type="ECO:0000256" key="8">
    <source>
        <dbReference type="ARBA" id="ARBA00022989"/>
    </source>
</evidence>
<evidence type="ECO:0000256" key="6">
    <source>
        <dbReference type="ARBA" id="ARBA00022801"/>
    </source>
</evidence>
<comment type="cofactor">
    <cofactor evidence="11">
        <name>Zn(2+)</name>
        <dbReference type="ChEBI" id="CHEBI:29105"/>
    </cofactor>
    <text evidence="11">Binds 1 zinc ion per subunit.</text>
</comment>
<dbReference type="AlphaFoldDB" id="A0A0D6JHI2"/>
<dbReference type="Proteomes" id="UP000033187">
    <property type="component" value="Chromosome 1"/>
</dbReference>
<dbReference type="KEGG" id="fiy:BN1229_v1_2877"/>
<evidence type="ECO:0000256" key="3">
    <source>
        <dbReference type="ARBA" id="ARBA00022670"/>
    </source>
</evidence>
<evidence type="ECO:0000313" key="15">
    <source>
        <dbReference type="Proteomes" id="UP000033187"/>
    </source>
</evidence>
<evidence type="ECO:0000256" key="4">
    <source>
        <dbReference type="ARBA" id="ARBA00022692"/>
    </source>
</evidence>
<dbReference type="Gene3D" id="3.30.2010.10">
    <property type="entry name" value="Metalloproteases ('zincins'), catalytic domain"/>
    <property type="match status" value="1"/>
</dbReference>
<keyword evidence="8 12" id="KW-1133">Transmembrane helix</keyword>
<evidence type="ECO:0000256" key="5">
    <source>
        <dbReference type="ARBA" id="ARBA00022723"/>
    </source>
</evidence>
<evidence type="ECO:0000256" key="10">
    <source>
        <dbReference type="ARBA" id="ARBA00023136"/>
    </source>
</evidence>
<dbReference type="KEGG" id="fil:BN1229_v1_3040"/>
<keyword evidence="2" id="KW-1003">Cell membrane</keyword>
<dbReference type="EMBL" id="LN829119">
    <property type="protein sequence ID" value="CPR21042.1"/>
    <property type="molecule type" value="Genomic_DNA"/>
</dbReference>
<evidence type="ECO:0000256" key="2">
    <source>
        <dbReference type="ARBA" id="ARBA00022475"/>
    </source>
</evidence>
<dbReference type="PANTHER" id="PTHR43221:SF1">
    <property type="entry name" value="PROTEASE HTPX"/>
    <property type="match status" value="1"/>
</dbReference>
<evidence type="ECO:0000256" key="9">
    <source>
        <dbReference type="ARBA" id="ARBA00023049"/>
    </source>
</evidence>
<accession>A0A0D6JHI2</accession>
<comment type="similarity">
    <text evidence="11">Belongs to the peptidase M48 family.</text>
</comment>
<proteinExistence type="inferred from homology"/>